<dbReference type="AlphaFoldDB" id="A0A4R6JZZ6"/>
<dbReference type="RefSeq" id="WP_203721005.1">
    <property type="nucleotide sequence ID" value="NZ_BOMD01000113.1"/>
</dbReference>
<keyword evidence="4 5" id="KW-0274">FAD</keyword>
<feature type="domain" description="Acyl-CoA dehydrogenase/oxidase C-terminal" evidence="7">
    <location>
        <begin position="239"/>
        <end position="372"/>
    </location>
</feature>
<proteinExistence type="inferred from homology"/>
<evidence type="ECO:0000259" key="8">
    <source>
        <dbReference type="Pfam" id="PF02770"/>
    </source>
</evidence>
<dbReference type="GO" id="GO:0003995">
    <property type="term" value="F:acyl-CoA dehydrogenase activity"/>
    <property type="evidence" value="ECO:0007669"/>
    <property type="project" value="TreeGrafter"/>
</dbReference>
<dbReference type="EMBL" id="SNWR01000001">
    <property type="protein sequence ID" value="TDO42017.1"/>
    <property type="molecule type" value="Genomic_DNA"/>
</dbReference>
<dbReference type="CDD" id="cd00567">
    <property type="entry name" value="ACAD"/>
    <property type="match status" value="1"/>
</dbReference>
<feature type="region of interest" description="Disordered" evidence="6">
    <location>
        <begin position="1"/>
        <end position="24"/>
    </location>
</feature>
<keyword evidence="10" id="KW-1185">Reference proteome</keyword>
<evidence type="ECO:0000256" key="2">
    <source>
        <dbReference type="ARBA" id="ARBA00009347"/>
    </source>
</evidence>
<accession>A0A4R6JZZ6</accession>
<dbReference type="PANTHER" id="PTHR43884">
    <property type="entry name" value="ACYL-COA DEHYDROGENASE"/>
    <property type="match status" value="1"/>
</dbReference>
<evidence type="ECO:0000256" key="6">
    <source>
        <dbReference type="SAM" id="MobiDB-lite"/>
    </source>
</evidence>
<comment type="caution">
    <text evidence="9">The sequence shown here is derived from an EMBL/GenBank/DDBJ whole genome shotgun (WGS) entry which is preliminary data.</text>
</comment>
<evidence type="ECO:0000313" key="9">
    <source>
        <dbReference type="EMBL" id="TDO42017.1"/>
    </source>
</evidence>
<sequence>MSPTLAGHQAGPGADELERRLGDPWDPANPLGFDRVLAADEREEMFGDGERALDGYGLNAEFVPAELGGRLTGMDRMVDVLRAVYRRDPCLGLGYGTSSFIAAVNVWTAGDAVQQLTVADLLLTNRKIACAYHELAHGNDMAGTELAARPGDDRLLLRGRKEVVTNIERADALVLFARTDPGPGSRSHSLFFLEKDTLPAGGYRYLPRFRSAGMRGVQLGGMEFRDCPVGPSSLLGPAGHGLETAVRAFQLTRTALPAMTTGLLDTGLRVTLRHVLNRRLYGRPVAELPQVRSVLVNAFADLLMCEAMARAGLRALHLLPEETSVYAPAVKFGLAQPLLEAMQQLAGVLGAEFYLRDGPHAIFQKLVRDIKPVAFAHIARAVCQATILPQLPLLARRSWRDGEPAPDALFRPGAALPPLAFERLRVSAGGRDHFAPSLAAGLTALGSPTDPQVREVARLAAGFAAELQALRAACAELNPRRLSFPAGVDANELPARYVRVLMATACFELWRHHHTTGHGFLAEPAWALAVLTRLAATGGPAPVLPPEVEGRMFAELLDRHEAGRSFGLADGSRTTAG</sequence>
<comment type="cofactor">
    <cofactor evidence="1 5">
        <name>FAD</name>
        <dbReference type="ChEBI" id="CHEBI:57692"/>
    </cofactor>
</comment>
<dbReference type="PANTHER" id="PTHR43884:SF19">
    <property type="entry name" value="ACYL-COA DEHYDROGENASE FADE4-RELATED"/>
    <property type="match status" value="1"/>
</dbReference>
<dbReference type="InterPro" id="IPR046373">
    <property type="entry name" value="Acyl-CoA_Oxase/DH_mid-dom_sf"/>
</dbReference>
<evidence type="ECO:0000256" key="5">
    <source>
        <dbReference type="RuleBase" id="RU362125"/>
    </source>
</evidence>
<dbReference type="InterPro" id="IPR037069">
    <property type="entry name" value="AcylCoA_DH/ox_N_sf"/>
</dbReference>
<dbReference type="GO" id="GO:0005886">
    <property type="term" value="C:plasma membrane"/>
    <property type="evidence" value="ECO:0007669"/>
    <property type="project" value="TreeGrafter"/>
</dbReference>
<gene>
    <name evidence="9" type="ORF">C8E87_5779</name>
</gene>
<dbReference type="Proteomes" id="UP000294901">
    <property type="component" value="Unassembled WGS sequence"/>
</dbReference>
<dbReference type="InterPro" id="IPR006091">
    <property type="entry name" value="Acyl-CoA_Oxase/DH_mid-dom"/>
</dbReference>
<dbReference type="Gene3D" id="1.10.540.10">
    <property type="entry name" value="Acyl-CoA dehydrogenase/oxidase, N-terminal domain"/>
    <property type="match status" value="1"/>
</dbReference>
<evidence type="ECO:0000256" key="1">
    <source>
        <dbReference type="ARBA" id="ARBA00001974"/>
    </source>
</evidence>
<dbReference type="InterPro" id="IPR009100">
    <property type="entry name" value="AcylCoA_DH/oxidase_NM_dom_sf"/>
</dbReference>
<evidence type="ECO:0000256" key="3">
    <source>
        <dbReference type="ARBA" id="ARBA00022630"/>
    </source>
</evidence>
<reference evidence="9 10" key="1">
    <citation type="submission" date="2019-03" db="EMBL/GenBank/DDBJ databases">
        <title>Sequencing the genomes of 1000 actinobacteria strains.</title>
        <authorList>
            <person name="Klenk H.-P."/>
        </authorList>
    </citation>
    <scope>NUCLEOTIDE SEQUENCE [LARGE SCALE GENOMIC DNA]</scope>
    <source>
        <strain evidence="9 10">DSM 43805</strain>
    </source>
</reference>
<comment type="similarity">
    <text evidence="2 5">Belongs to the acyl-CoA dehydrogenase family.</text>
</comment>
<dbReference type="SUPFAM" id="SSF56645">
    <property type="entry name" value="Acyl-CoA dehydrogenase NM domain-like"/>
    <property type="match status" value="1"/>
</dbReference>
<dbReference type="Pfam" id="PF02770">
    <property type="entry name" value="Acyl-CoA_dh_M"/>
    <property type="match status" value="1"/>
</dbReference>
<evidence type="ECO:0000259" key="7">
    <source>
        <dbReference type="Pfam" id="PF00441"/>
    </source>
</evidence>
<dbReference type="Pfam" id="PF00441">
    <property type="entry name" value="Acyl-CoA_dh_1"/>
    <property type="match status" value="1"/>
</dbReference>
<name>A0A4R6JZZ6_9ACTN</name>
<dbReference type="GO" id="GO:0050660">
    <property type="term" value="F:flavin adenine dinucleotide binding"/>
    <property type="evidence" value="ECO:0007669"/>
    <property type="project" value="InterPro"/>
</dbReference>
<feature type="domain" description="Acyl-CoA oxidase/dehydrogenase middle" evidence="8">
    <location>
        <begin position="131"/>
        <end position="227"/>
    </location>
</feature>
<keyword evidence="5" id="KW-0560">Oxidoreductase</keyword>
<protein>
    <submittedName>
        <fullName evidence="9">Alkylation response protein AidB-like acyl-CoA dehydrogenase</fullName>
    </submittedName>
</protein>
<dbReference type="SUPFAM" id="SSF47203">
    <property type="entry name" value="Acyl-CoA dehydrogenase C-terminal domain-like"/>
    <property type="match status" value="1"/>
</dbReference>
<dbReference type="Gene3D" id="2.40.110.10">
    <property type="entry name" value="Butyryl-CoA Dehydrogenase, subunit A, domain 2"/>
    <property type="match status" value="1"/>
</dbReference>
<dbReference type="InterPro" id="IPR009075">
    <property type="entry name" value="AcylCo_DH/oxidase_C"/>
</dbReference>
<dbReference type="Gene3D" id="1.20.140.10">
    <property type="entry name" value="Butyryl-CoA Dehydrogenase, subunit A, domain 3"/>
    <property type="match status" value="1"/>
</dbReference>
<keyword evidence="3 5" id="KW-0285">Flavoprotein</keyword>
<organism evidence="9 10">
    <name type="scientific">Paractinoplanes brasiliensis</name>
    <dbReference type="NCBI Taxonomy" id="52695"/>
    <lineage>
        <taxon>Bacteria</taxon>
        <taxon>Bacillati</taxon>
        <taxon>Actinomycetota</taxon>
        <taxon>Actinomycetes</taxon>
        <taxon>Micromonosporales</taxon>
        <taxon>Micromonosporaceae</taxon>
        <taxon>Paractinoplanes</taxon>
    </lineage>
</organism>
<evidence type="ECO:0000313" key="10">
    <source>
        <dbReference type="Proteomes" id="UP000294901"/>
    </source>
</evidence>
<evidence type="ECO:0000256" key="4">
    <source>
        <dbReference type="ARBA" id="ARBA00022827"/>
    </source>
</evidence>
<dbReference type="InterPro" id="IPR036250">
    <property type="entry name" value="AcylCo_DH-like_C"/>
</dbReference>